<dbReference type="eggNOG" id="ENOG502S84A">
    <property type="taxonomic scope" value="Eukaryota"/>
</dbReference>
<reference evidence="2 3" key="1">
    <citation type="journal article" date="2013" name="PLoS ONE">
        <title>Genomic and secretomic analyses reveal unique features of the lignocellulolytic enzyme system of Penicillium decumbens.</title>
        <authorList>
            <person name="Liu G."/>
            <person name="Zhang L."/>
            <person name="Wei X."/>
            <person name="Zou G."/>
            <person name="Qin Y."/>
            <person name="Ma L."/>
            <person name="Li J."/>
            <person name="Zheng H."/>
            <person name="Wang S."/>
            <person name="Wang C."/>
            <person name="Xun L."/>
            <person name="Zhao G.-P."/>
            <person name="Zhou Z."/>
            <person name="Qu Y."/>
        </authorList>
    </citation>
    <scope>NUCLEOTIDE SEQUENCE [LARGE SCALE GENOMIC DNA]</scope>
    <source>
        <strain evidence="3">114-2 / CGMCC 5302</strain>
    </source>
</reference>
<dbReference type="OrthoDB" id="4590138at2759"/>
<protein>
    <submittedName>
        <fullName evidence="2">Uncharacterized protein</fullName>
    </submittedName>
</protein>
<dbReference type="PANTHER" id="PTHR39474">
    <property type="entry name" value="UNNAMED PRODUCT"/>
    <property type="match status" value="1"/>
</dbReference>
<organism evidence="2 3">
    <name type="scientific">Penicillium oxalicum (strain 114-2 / CGMCC 5302)</name>
    <name type="common">Penicillium decumbens</name>
    <dbReference type="NCBI Taxonomy" id="933388"/>
    <lineage>
        <taxon>Eukaryota</taxon>
        <taxon>Fungi</taxon>
        <taxon>Dikarya</taxon>
        <taxon>Ascomycota</taxon>
        <taxon>Pezizomycotina</taxon>
        <taxon>Eurotiomycetes</taxon>
        <taxon>Eurotiomycetidae</taxon>
        <taxon>Eurotiales</taxon>
        <taxon>Aspergillaceae</taxon>
        <taxon>Penicillium</taxon>
    </lineage>
</organism>
<evidence type="ECO:0000313" key="2">
    <source>
        <dbReference type="EMBL" id="EPS34068.1"/>
    </source>
</evidence>
<accession>S8B5D2</accession>
<feature type="compositionally biased region" description="Low complexity" evidence="1">
    <location>
        <begin position="82"/>
        <end position="96"/>
    </location>
</feature>
<dbReference type="Proteomes" id="UP000019376">
    <property type="component" value="Unassembled WGS sequence"/>
</dbReference>
<dbReference type="PANTHER" id="PTHR39474:SF1">
    <property type="entry name" value="FUNGAL SPECIFIC TRANSCRIPTION FACTOR"/>
    <property type="match status" value="1"/>
</dbReference>
<evidence type="ECO:0000256" key="1">
    <source>
        <dbReference type="SAM" id="MobiDB-lite"/>
    </source>
</evidence>
<dbReference type="EMBL" id="KB644415">
    <property type="protein sequence ID" value="EPS34068.1"/>
    <property type="molecule type" value="Genomic_DNA"/>
</dbReference>
<gene>
    <name evidence="2" type="ORF">PDE_09030</name>
</gene>
<proteinExistence type="predicted"/>
<dbReference type="STRING" id="933388.S8B5D2"/>
<name>S8B5D2_PENO1</name>
<feature type="compositionally biased region" description="Polar residues" evidence="1">
    <location>
        <begin position="110"/>
        <end position="132"/>
    </location>
</feature>
<evidence type="ECO:0000313" key="3">
    <source>
        <dbReference type="Proteomes" id="UP000019376"/>
    </source>
</evidence>
<dbReference type="PhylomeDB" id="S8B5D2"/>
<keyword evidence="3" id="KW-1185">Reference proteome</keyword>
<feature type="region of interest" description="Disordered" evidence="1">
    <location>
        <begin position="73"/>
        <end position="156"/>
    </location>
</feature>
<dbReference type="HOGENOM" id="CLU_093522_2_0_1"/>
<sequence length="219" mass="23811">MQLSRTAYRAALFHLSVNPVFARASIQPTWSLSSNTAHLTHSVGSTSTFTSSSSSRLYSILFPECIANNTKKNNKTLIPSHTMSTSSTTGNPTSPSALQDASDSPHQHQDQLSPSQTQEPVSQSDSDAQVETQTKKEPLYLPPSSDADHQQSGNIRLDVNSDSGVTLDHLGPMVVNVDGSLSRIGNWAQMAEIERKNTLRIIGKRNKERLAKLRAAEGQ</sequence>
<dbReference type="AlphaFoldDB" id="S8B5D2"/>